<gene>
    <name evidence="6" type="ORF">FCS05_17345</name>
    <name evidence="5" type="ORF">HNQ10_001123</name>
</gene>
<dbReference type="GO" id="GO:0005975">
    <property type="term" value="P:carbohydrate metabolic process"/>
    <property type="evidence" value="ECO:0007669"/>
    <property type="project" value="InterPro"/>
</dbReference>
<organism evidence="6 7">
    <name type="scientific">Deinococcus metallilatus</name>
    <dbReference type="NCBI Taxonomy" id="1211322"/>
    <lineage>
        <taxon>Bacteria</taxon>
        <taxon>Thermotogati</taxon>
        <taxon>Deinococcota</taxon>
        <taxon>Deinococci</taxon>
        <taxon>Deinococcales</taxon>
        <taxon>Deinococcaceae</taxon>
        <taxon>Deinococcus</taxon>
    </lineage>
</organism>
<protein>
    <submittedName>
        <fullName evidence="5">Peptidoglycan/xylan/chitin deacetylase (PgdA/CDA1 family)</fullName>
    </submittedName>
    <submittedName>
        <fullName evidence="6">Polysaccharide deacetylase family protein</fullName>
    </submittedName>
</protein>
<reference evidence="5 8" key="2">
    <citation type="submission" date="2020-08" db="EMBL/GenBank/DDBJ databases">
        <title>Genomic Encyclopedia of Type Strains, Phase IV (KMG-IV): sequencing the most valuable type-strain genomes for metagenomic binning, comparative biology and taxonomic classification.</title>
        <authorList>
            <person name="Goeker M."/>
        </authorList>
    </citation>
    <scope>NUCLEOTIDE SEQUENCE [LARGE SCALE GENOMIC DNA]</scope>
    <source>
        <strain evidence="5 8">DSM 105434</strain>
    </source>
</reference>
<dbReference type="PANTHER" id="PTHR10587">
    <property type="entry name" value="GLYCOSYL TRANSFERASE-RELATED"/>
    <property type="match status" value="1"/>
</dbReference>
<feature type="domain" description="NodB homology" evidence="4">
    <location>
        <begin position="216"/>
        <end position="393"/>
    </location>
</feature>
<keyword evidence="8" id="KW-1185">Reference proteome</keyword>
<accession>A0AAJ5F5X4</accession>
<name>A0AAJ5F5X4_9DEIO</name>
<dbReference type="CDD" id="cd10959">
    <property type="entry name" value="CE4_NodB_like_3"/>
    <property type="match status" value="1"/>
</dbReference>
<dbReference type="Gene3D" id="3.20.20.370">
    <property type="entry name" value="Glycoside hydrolase/deacetylase"/>
    <property type="match status" value="1"/>
</dbReference>
<dbReference type="InterPro" id="IPR050248">
    <property type="entry name" value="Polysacc_deacetylase_ArnD"/>
</dbReference>
<dbReference type="Pfam" id="PF01522">
    <property type="entry name" value="Polysacc_deac_1"/>
    <property type="match status" value="1"/>
</dbReference>
<dbReference type="GO" id="GO:0046872">
    <property type="term" value="F:metal ion binding"/>
    <property type="evidence" value="ECO:0007669"/>
    <property type="project" value="UniProtKB-KW"/>
</dbReference>
<feature type="signal peptide" evidence="3">
    <location>
        <begin position="1"/>
        <end position="19"/>
    </location>
</feature>
<dbReference type="SUPFAM" id="SSF88713">
    <property type="entry name" value="Glycoside hydrolase/deacetylase"/>
    <property type="match status" value="1"/>
</dbReference>
<keyword evidence="3" id="KW-0732">Signal</keyword>
<evidence type="ECO:0000256" key="2">
    <source>
        <dbReference type="ARBA" id="ARBA00022801"/>
    </source>
</evidence>
<evidence type="ECO:0000313" key="7">
    <source>
        <dbReference type="Proteomes" id="UP000308000"/>
    </source>
</evidence>
<dbReference type="InterPro" id="IPR011330">
    <property type="entry name" value="Glyco_hydro/deAcase_b/a-brl"/>
</dbReference>
<keyword evidence="1" id="KW-0479">Metal-binding</keyword>
<dbReference type="EMBL" id="JACHFV010000003">
    <property type="protein sequence ID" value="MBB5294309.1"/>
    <property type="molecule type" value="Genomic_DNA"/>
</dbReference>
<dbReference type="AlphaFoldDB" id="A0AAJ5F5X4"/>
<evidence type="ECO:0000259" key="4">
    <source>
        <dbReference type="PROSITE" id="PS51677"/>
    </source>
</evidence>
<keyword evidence="2" id="KW-0378">Hydrolase</keyword>
<feature type="chain" id="PRO_5042533156" evidence="3">
    <location>
        <begin position="20"/>
        <end position="400"/>
    </location>
</feature>
<sequence>MRFRSLLLPALLLAAFAGARVPPAVPALPLPGQVQPLAPGTRRAPALPTLTLTPAMPQVRQVEYLSNGFIEVAHAVVTVTPEERPGARALMEQVVRRVLAARPSLDEVDVSVYDRGSYAGFGGPLPLLTASVPRVRLNDFAAWAQGQDYYERAWQNPGNLPAFRPADRVRERTPSVSTPGGSQAALNRATLGLTTARVAGGLHGGLLFRGKPGAERVAALTFDDAPHPLFEPLLLDLLRRSGAKATFFVIGRNARAYPYFIRDMVAQGHEVGNHTYHHVRLPPLALPDATQEMELANAVIRELTGKPARYFRPPGGEYTPATLRAAESLGLTTVFWTDDPGDFQNPGMTTLEARLDRRLRPGGIVLLHDNASEMLDVLRPFLRLARQEDVTLTTVGGLPK</sequence>
<dbReference type="GO" id="GO:0016020">
    <property type="term" value="C:membrane"/>
    <property type="evidence" value="ECO:0007669"/>
    <property type="project" value="TreeGrafter"/>
</dbReference>
<dbReference type="InterPro" id="IPR002509">
    <property type="entry name" value="NODB_dom"/>
</dbReference>
<proteinExistence type="predicted"/>
<dbReference type="RefSeq" id="WP_129119371.1">
    <property type="nucleotide sequence ID" value="NZ_BSUI01000016.1"/>
</dbReference>
<comment type="caution">
    <text evidence="6">The sequence shown here is derived from an EMBL/GenBank/DDBJ whole genome shotgun (WGS) entry which is preliminary data.</text>
</comment>
<dbReference type="Proteomes" id="UP000308000">
    <property type="component" value="Unassembled WGS sequence"/>
</dbReference>
<evidence type="ECO:0000313" key="6">
    <source>
        <dbReference type="EMBL" id="TLK22517.1"/>
    </source>
</evidence>
<evidence type="ECO:0000313" key="5">
    <source>
        <dbReference type="EMBL" id="MBB5294309.1"/>
    </source>
</evidence>
<dbReference type="PANTHER" id="PTHR10587:SF133">
    <property type="entry name" value="CHITIN DEACETYLASE 1-RELATED"/>
    <property type="match status" value="1"/>
</dbReference>
<evidence type="ECO:0000313" key="8">
    <source>
        <dbReference type="Proteomes" id="UP000536909"/>
    </source>
</evidence>
<dbReference type="Proteomes" id="UP000536909">
    <property type="component" value="Unassembled WGS sequence"/>
</dbReference>
<evidence type="ECO:0000256" key="3">
    <source>
        <dbReference type="SAM" id="SignalP"/>
    </source>
</evidence>
<reference evidence="6 7" key="1">
    <citation type="submission" date="2019-04" db="EMBL/GenBank/DDBJ databases">
        <title>Deinococcus metalilatus MA1002 mutant No.5.</title>
        <authorList>
            <person name="Park W."/>
            <person name="Park C."/>
        </authorList>
    </citation>
    <scope>NUCLEOTIDE SEQUENCE [LARGE SCALE GENOMIC DNA]</scope>
    <source>
        <strain evidence="6 7">MA1002-m5</strain>
    </source>
</reference>
<dbReference type="PROSITE" id="PS51677">
    <property type="entry name" value="NODB"/>
    <property type="match status" value="1"/>
</dbReference>
<dbReference type="GO" id="GO:0016810">
    <property type="term" value="F:hydrolase activity, acting on carbon-nitrogen (but not peptide) bonds"/>
    <property type="evidence" value="ECO:0007669"/>
    <property type="project" value="InterPro"/>
</dbReference>
<dbReference type="EMBL" id="VBRC01000016">
    <property type="protein sequence ID" value="TLK22517.1"/>
    <property type="molecule type" value="Genomic_DNA"/>
</dbReference>
<evidence type="ECO:0000256" key="1">
    <source>
        <dbReference type="ARBA" id="ARBA00022723"/>
    </source>
</evidence>